<keyword evidence="2" id="KW-0540">Nuclease</keyword>
<protein>
    <submittedName>
        <fullName evidence="2">Helix-turn-helix of DDE superfamily endonuclease</fullName>
    </submittedName>
</protein>
<proteinExistence type="predicted"/>
<reference evidence="2 3" key="1">
    <citation type="submission" date="2016-06" db="EMBL/GenBank/DDBJ databases">
        <authorList>
            <person name="Kjaerup R.B."/>
            <person name="Dalgaard T.S."/>
            <person name="Juul-Madsen H.R."/>
        </authorList>
    </citation>
    <scope>NUCLEOTIDE SEQUENCE [LARGE SCALE GENOMIC DNA]</scope>
    <source>
        <strain evidence="2 3">DSM 43363</strain>
    </source>
</reference>
<name>A0A1C6W4H1_9ACTN</name>
<gene>
    <name evidence="2" type="ORF">GA0070608_5701</name>
</gene>
<dbReference type="GO" id="GO:0004519">
    <property type="term" value="F:endonuclease activity"/>
    <property type="evidence" value="ECO:0007669"/>
    <property type="project" value="UniProtKB-KW"/>
</dbReference>
<dbReference type="STRING" id="47871.GA0070608_5701"/>
<keyword evidence="2" id="KW-0378">Hydrolase</keyword>
<evidence type="ECO:0000313" key="3">
    <source>
        <dbReference type="Proteomes" id="UP000199343"/>
    </source>
</evidence>
<keyword evidence="2" id="KW-0255">Endonuclease</keyword>
<feature type="region of interest" description="Disordered" evidence="1">
    <location>
        <begin position="192"/>
        <end position="213"/>
    </location>
</feature>
<organism evidence="2 3">
    <name type="scientific">Micromonospora peucetia</name>
    <dbReference type="NCBI Taxonomy" id="47871"/>
    <lineage>
        <taxon>Bacteria</taxon>
        <taxon>Bacillati</taxon>
        <taxon>Actinomycetota</taxon>
        <taxon>Actinomycetes</taxon>
        <taxon>Micromonosporales</taxon>
        <taxon>Micromonosporaceae</taxon>
        <taxon>Micromonospora</taxon>
    </lineage>
</organism>
<evidence type="ECO:0000256" key="1">
    <source>
        <dbReference type="SAM" id="MobiDB-lite"/>
    </source>
</evidence>
<dbReference type="AlphaFoldDB" id="A0A1C6W4H1"/>
<feature type="compositionally biased region" description="Low complexity" evidence="1">
    <location>
        <begin position="194"/>
        <end position="213"/>
    </location>
</feature>
<dbReference type="Proteomes" id="UP000199343">
    <property type="component" value="Unassembled WGS sequence"/>
</dbReference>
<evidence type="ECO:0000313" key="2">
    <source>
        <dbReference type="EMBL" id="SCL73418.1"/>
    </source>
</evidence>
<accession>A0A1C6W4H1</accession>
<sequence>MIAYSARLDAPRELVQHVARLLHAEHRAMGIRSGTRTSTCFHQAILALVRSRKGADKTTLGTGFGVSRATVYRHVAEAVRVPAAQTPTLHDALRRRRRLVARHELLDSDCLVETTVSAKVDTIDAWYSGKHRDFGANIQTVTRPDGLPAWASDAMPGHLHDLISPNGWTSPGPPTGAASKLGLPTRATKALARASALGTSSPPPAAAGSRSATALPMPPFDRCDASGDAAPRFSSVFWRTLRHSTARPRQVGDSVHAALHLTHFKCR</sequence>
<dbReference type="RefSeq" id="WP_176733874.1">
    <property type="nucleotide sequence ID" value="NZ_FMIC01000002.1"/>
</dbReference>
<dbReference type="EMBL" id="FMIC01000002">
    <property type="protein sequence ID" value="SCL73418.1"/>
    <property type="molecule type" value="Genomic_DNA"/>
</dbReference>